<dbReference type="OrthoDB" id="3359450at2"/>
<organism evidence="1 2">
    <name type="scientific">Nonomuraea zeae</name>
    <dbReference type="NCBI Taxonomy" id="1642303"/>
    <lineage>
        <taxon>Bacteria</taxon>
        <taxon>Bacillati</taxon>
        <taxon>Actinomycetota</taxon>
        <taxon>Actinomycetes</taxon>
        <taxon>Streptosporangiales</taxon>
        <taxon>Streptosporangiaceae</taxon>
        <taxon>Nonomuraea</taxon>
    </lineage>
</organism>
<accession>A0A5S4H4F2</accession>
<dbReference type="AlphaFoldDB" id="A0A5S4H4F2"/>
<reference evidence="1 2" key="1">
    <citation type="submission" date="2019-05" db="EMBL/GenBank/DDBJ databases">
        <title>Draft genome sequence of Nonomuraea zeae DSM 100528.</title>
        <authorList>
            <person name="Saricaoglu S."/>
            <person name="Isik K."/>
        </authorList>
    </citation>
    <scope>NUCLEOTIDE SEQUENCE [LARGE SCALE GENOMIC DNA]</scope>
    <source>
        <strain evidence="1 2">DSM 100528</strain>
    </source>
</reference>
<dbReference type="SUPFAM" id="SSF53098">
    <property type="entry name" value="Ribonuclease H-like"/>
    <property type="match status" value="1"/>
</dbReference>
<dbReference type="Gene3D" id="3.30.420.10">
    <property type="entry name" value="Ribonuclease H-like superfamily/Ribonuclease H"/>
    <property type="match status" value="1"/>
</dbReference>
<dbReference type="RefSeq" id="WP_138687650.1">
    <property type="nucleotide sequence ID" value="NZ_JBHSAZ010000112.1"/>
</dbReference>
<name>A0A5S4H4F2_9ACTN</name>
<dbReference type="EMBL" id="VCKX01000002">
    <property type="protein sequence ID" value="TMR39624.1"/>
    <property type="molecule type" value="Genomic_DNA"/>
</dbReference>
<sequence length="210" mass="22495">MTTAHAHEEALRAALQAGVEYVDSQLRLIGQAPRVFGLDLSLTGSGIASSSGWCDVIGRDGITTLPLADRDAAIYQLAHAITAAVTPTADLVLIEAPAYSRSNGGAHERAGLWWRVVHRLLCWQVPVVEVLPNLRGIYATGKSQPKKTEVVDAVARRWPVWKTDGDDNAADAVVLMAMGLDHLGLPLTGMPVKHRAALDRVAWPELAVAS</sequence>
<proteinExistence type="predicted"/>
<dbReference type="GO" id="GO:0003676">
    <property type="term" value="F:nucleic acid binding"/>
    <property type="evidence" value="ECO:0007669"/>
    <property type="project" value="InterPro"/>
</dbReference>
<evidence type="ECO:0000313" key="1">
    <source>
        <dbReference type="EMBL" id="TMR39624.1"/>
    </source>
</evidence>
<evidence type="ECO:0000313" key="2">
    <source>
        <dbReference type="Proteomes" id="UP000306628"/>
    </source>
</evidence>
<dbReference type="Proteomes" id="UP000306628">
    <property type="component" value="Unassembled WGS sequence"/>
</dbReference>
<protein>
    <recommendedName>
        <fullName evidence="3">Holliday junction nuclease RuvC</fullName>
    </recommendedName>
</protein>
<gene>
    <name evidence="1" type="ORF">ETD85_01015</name>
</gene>
<comment type="caution">
    <text evidence="1">The sequence shown here is derived from an EMBL/GenBank/DDBJ whole genome shotgun (WGS) entry which is preliminary data.</text>
</comment>
<keyword evidence="2" id="KW-1185">Reference proteome</keyword>
<dbReference type="InterPro" id="IPR036397">
    <property type="entry name" value="RNaseH_sf"/>
</dbReference>
<evidence type="ECO:0008006" key="3">
    <source>
        <dbReference type="Google" id="ProtNLM"/>
    </source>
</evidence>
<dbReference type="InterPro" id="IPR012337">
    <property type="entry name" value="RNaseH-like_sf"/>
</dbReference>